<reference evidence="7 8" key="1">
    <citation type="submission" date="2016-03" db="EMBL/GenBank/DDBJ databases">
        <title>EvidentialGene: Evidence-directed Construction of Genes on Genomes.</title>
        <authorList>
            <person name="Gilbert D.G."/>
            <person name="Choi J.-H."/>
            <person name="Mockaitis K."/>
            <person name="Colbourne J."/>
            <person name="Pfrender M."/>
        </authorList>
    </citation>
    <scope>NUCLEOTIDE SEQUENCE [LARGE SCALE GENOMIC DNA]</scope>
    <source>
        <strain evidence="7 8">Xinb3</strain>
        <tissue evidence="7">Complete organism</tissue>
    </source>
</reference>
<dbReference type="CDD" id="cd09274">
    <property type="entry name" value="RNase_HI_RT_Ty3"/>
    <property type="match status" value="1"/>
</dbReference>
<evidence type="ECO:0000256" key="5">
    <source>
        <dbReference type="ARBA" id="ARBA00023268"/>
    </source>
</evidence>
<feature type="domain" description="Reverse transcriptase/retrotransposon-derived protein RNase H-like" evidence="6">
    <location>
        <begin position="5"/>
        <end position="103"/>
    </location>
</feature>
<dbReference type="Pfam" id="PF17919">
    <property type="entry name" value="RT_RNaseH_2"/>
    <property type="match status" value="1"/>
</dbReference>
<dbReference type="STRING" id="35525.A0A164GG83"/>
<keyword evidence="3" id="KW-0378">Hydrolase</keyword>
<dbReference type="PANTHER" id="PTHR37984">
    <property type="entry name" value="PROTEIN CBG26694"/>
    <property type="match status" value="1"/>
</dbReference>
<evidence type="ECO:0000313" key="7">
    <source>
        <dbReference type="EMBL" id="KZR98925.1"/>
    </source>
</evidence>
<dbReference type="Gene3D" id="3.10.20.370">
    <property type="match status" value="1"/>
</dbReference>
<dbReference type="SUPFAM" id="SSF56672">
    <property type="entry name" value="DNA/RNA polymerases"/>
    <property type="match status" value="1"/>
</dbReference>
<protein>
    <recommendedName>
        <fullName evidence="6">Reverse transcriptase/retrotransposon-derived protein RNase H-like domain-containing protein</fullName>
    </recommendedName>
</protein>
<feature type="non-terminal residue" evidence="7">
    <location>
        <position position="1"/>
    </location>
</feature>
<sequence length="123" mass="14195">KPFAWGTEEQLAFEKLRNSLVTPPVFAYPNFNEKFLLFTDACDYGIGSVLSQMKDGHEHPIAYSSRPLTKAESKYGTTEKEALAVIDAIKHFRHYLLDKPFEIISDHRPLQWLKNQKENNGRL</sequence>
<accession>A0A164GG83</accession>
<keyword evidence="1" id="KW-0808">Transferase</keyword>
<dbReference type="InterPro" id="IPR043502">
    <property type="entry name" value="DNA/RNA_pol_sf"/>
</dbReference>
<dbReference type="AlphaFoldDB" id="A0A164GG83"/>
<dbReference type="EMBL" id="LRGB01015301">
    <property type="protein sequence ID" value="KZR98925.1"/>
    <property type="molecule type" value="Genomic_DNA"/>
</dbReference>
<keyword evidence="1" id="KW-0548">Nucleotidyltransferase</keyword>
<dbReference type="GO" id="GO:0003964">
    <property type="term" value="F:RNA-directed DNA polymerase activity"/>
    <property type="evidence" value="ECO:0007669"/>
    <property type="project" value="UniProtKB-KW"/>
</dbReference>
<dbReference type="InterPro" id="IPR041577">
    <property type="entry name" value="RT_RNaseH_2"/>
</dbReference>
<feature type="non-terminal residue" evidence="7">
    <location>
        <position position="123"/>
    </location>
</feature>
<dbReference type="PANTHER" id="PTHR37984:SF5">
    <property type="entry name" value="PROTEIN NYNRIN-LIKE"/>
    <property type="match status" value="1"/>
</dbReference>
<evidence type="ECO:0000256" key="1">
    <source>
        <dbReference type="ARBA" id="ARBA00022695"/>
    </source>
</evidence>
<name>A0A164GG83_9CRUS</name>
<dbReference type="Proteomes" id="UP000076858">
    <property type="component" value="Unassembled WGS sequence"/>
</dbReference>
<proteinExistence type="predicted"/>
<dbReference type="GO" id="GO:0004519">
    <property type="term" value="F:endonuclease activity"/>
    <property type="evidence" value="ECO:0007669"/>
    <property type="project" value="UniProtKB-KW"/>
</dbReference>
<evidence type="ECO:0000313" key="8">
    <source>
        <dbReference type="Proteomes" id="UP000076858"/>
    </source>
</evidence>
<evidence type="ECO:0000256" key="2">
    <source>
        <dbReference type="ARBA" id="ARBA00022722"/>
    </source>
</evidence>
<dbReference type="FunFam" id="3.10.20.370:FF:000001">
    <property type="entry name" value="Retrovirus-related Pol polyprotein from transposon 17.6-like protein"/>
    <property type="match status" value="1"/>
</dbReference>
<keyword evidence="8" id="KW-1185">Reference proteome</keyword>
<keyword evidence="4" id="KW-0695">RNA-directed DNA polymerase</keyword>
<evidence type="ECO:0000256" key="4">
    <source>
        <dbReference type="ARBA" id="ARBA00022918"/>
    </source>
</evidence>
<keyword evidence="3" id="KW-0255">Endonuclease</keyword>
<gene>
    <name evidence="7" type="ORF">APZ42_005425</name>
</gene>
<keyword evidence="5" id="KW-0511">Multifunctional enzyme</keyword>
<evidence type="ECO:0000259" key="6">
    <source>
        <dbReference type="Pfam" id="PF17919"/>
    </source>
</evidence>
<comment type="caution">
    <text evidence="7">The sequence shown here is derived from an EMBL/GenBank/DDBJ whole genome shotgun (WGS) entry which is preliminary data.</text>
</comment>
<dbReference type="InterPro" id="IPR050951">
    <property type="entry name" value="Retrovirus_Pol_polyprotein"/>
</dbReference>
<evidence type="ECO:0000256" key="3">
    <source>
        <dbReference type="ARBA" id="ARBA00022759"/>
    </source>
</evidence>
<organism evidence="7 8">
    <name type="scientific">Daphnia magna</name>
    <dbReference type="NCBI Taxonomy" id="35525"/>
    <lineage>
        <taxon>Eukaryota</taxon>
        <taxon>Metazoa</taxon>
        <taxon>Ecdysozoa</taxon>
        <taxon>Arthropoda</taxon>
        <taxon>Crustacea</taxon>
        <taxon>Branchiopoda</taxon>
        <taxon>Diplostraca</taxon>
        <taxon>Cladocera</taxon>
        <taxon>Anomopoda</taxon>
        <taxon>Daphniidae</taxon>
        <taxon>Daphnia</taxon>
    </lineage>
</organism>
<keyword evidence="2" id="KW-0540">Nuclease</keyword>